<evidence type="ECO:0000313" key="3">
    <source>
        <dbReference type="Proteomes" id="UP000324800"/>
    </source>
</evidence>
<name>A0A5J4TQU6_9EUKA</name>
<protein>
    <submittedName>
        <fullName evidence="2">Uncharacterized protein</fullName>
    </submittedName>
</protein>
<dbReference type="AlphaFoldDB" id="A0A5J4TQU6"/>
<dbReference type="Proteomes" id="UP000324800">
    <property type="component" value="Unassembled WGS sequence"/>
</dbReference>
<keyword evidence="1" id="KW-0175">Coiled coil</keyword>
<evidence type="ECO:0000256" key="1">
    <source>
        <dbReference type="SAM" id="Coils"/>
    </source>
</evidence>
<gene>
    <name evidence="2" type="ORF">EZS28_044163</name>
</gene>
<dbReference type="EMBL" id="SNRW01027119">
    <property type="protein sequence ID" value="KAA6360310.1"/>
    <property type="molecule type" value="Genomic_DNA"/>
</dbReference>
<feature type="non-terminal residue" evidence="2">
    <location>
        <position position="240"/>
    </location>
</feature>
<reference evidence="2 3" key="1">
    <citation type="submission" date="2019-03" db="EMBL/GenBank/DDBJ databases">
        <title>Single cell metagenomics reveals metabolic interactions within the superorganism composed of flagellate Streblomastix strix and complex community of Bacteroidetes bacteria on its surface.</title>
        <authorList>
            <person name="Treitli S.C."/>
            <person name="Kolisko M."/>
            <person name="Husnik F."/>
            <person name="Keeling P."/>
            <person name="Hampl V."/>
        </authorList>
    </citation>
    <scope>NUCLEOTIDE SEQUENCE [LARGE SCALE GENOMIC DNA]</scope>
    <source>
        <strain evidence="2">ST1C</strain>
    </source>
</reference>
<feature type="coiled-coil region" evidence="1">
    <location>
        <begin position="123"/>
        <end position="193"/>
    </location>
</feature>
<comment type="caution">
    <text evidence="2">The sequence shown here is derived from an EMBL/GenBank/DDBJ whole genome shotgun (WGS) entry which is preliminary data.</text>
</comment>
<proteinExistence type="predicted"/>
<organism evidence="2 3">
    <name type="scientific">Streblomastix strix</name>
    <dbReference type="NCBI Taxonomy" id="222440"/>
    <lineage>
        <taxon>Eukaryota</taxon>
        <taxon>Metamonada</taxon>
        <taxon>Preaxostyla</taxon>
        <taxon>Oxymonadida</taxon>
        <taxon>Streblomastigidae</taxon>
        <taxon>Streblomastix</taxon>
    </lineage>
</organism>
<accession>A0A5J4TQU6</accession>
<sequence>MPQKMQRHNVFNNSYFVALKLAHTFVEILARWALGQPVLPTQVSAQQVAFRVGHSGTSQLLQSVVRVQATKPIPIEQVYIRKLLGLDSNQQPFAVALAFPVMAQSKKELAKINLQHQNTIDSLKNVNNRKASAIDSLQNAKDQLETIKKLDNNLKDVIIYKMQVENDSLKQANADLKEKEVSLQQAAAILKQKNASEAKKIAVNQLNVRAKTLYGETLFPDNYFNEKIYKHGGSRFGSND</sequence>
<evidence type="ECO:0000313" key="2">
    <source>
        <dbReference type="EMBL" id="KAA6360310.1"/>
    </source>
</evidence>